<protein>
    <submittedName>
        <fullName evidence="1">Uncharacterized protein</fullName>
    </submittedName>
</protein>
<gene>
    <name evidence="1" type="ORF">J2S17_003529</name>
</gene>
<dbReference type="RefSeq" id="WP_307476939.1">
    <property type="nucleotide sequence ID" value="NZ_JAUSUB010000016.1"/>
</dbReference>
<dbReference type="Proteomes" id="UP001238088">
    <property type="component" value="Unassembled WGS sequence"/>
</dbReference>
<comment type="caution">
    <text evidence="1">The sequence shown here is derived from an EMBL/GenBank/DDBJ whole genome shotgun (WGS) entry which is preliminary data.</text>
</comment>
<sequence>MGYQGDRGSSLLLGSDQFRVHGAYMAQGANLPSFPNHDAHNQEGISLLQHLSVDEVIDSFVSTRQDLPEALSNVDADYRFTIGTGKRKFSRDSFVKIFLMTHITLSKL</sequence>
<proteinExistence type="predicted"/>
<keyword evidence="2" id="KW-1185">Reference proteome</keyword>
<organism evidence="1 2">
    <name type="scientific">Cytobacillus purgationiresistens</name>
    <dbReference type="NCBI Taxonomy" id="863449"/>
    <lineage>
        <taxon>Bacteria</taxon>
        <taxon>Bacillati</taxon>
        <taxon>Bacillota</taxon>
        <taxon>Bacilli</taxon>
        <taxon>Bacillales</taxon>
        <taxon>Bacillaceae</taxon>
        <taxon>Cytobacillus</taxon>
    </lineage>
</organism>
<evidence type="ECO:0000313" key="1">
    <source>
        <dbReference type="EMBL" id="MDQ0271641.1"/>
    </source>
</evidence>
<accession>A0ABU0ALM4</accession>
<evidence type="ECO:0000313" key="2">
    <source>
        <dbReference type="Proteomes" id="UP001238088"/>
    </source>
</evidence>
<reference evidence="1 2" key="1">
    <citation type="submission" date="2023-07" db="EMBL/GenBank/DDBJ databases">
        <title>Genomic Encyclopedia of Type Strains, Phase IV (KMG-IV): sequencing the most valuable type-strain genomes for metagenomic binning, comparative biology and taxonomic classification.</title>
        <authorList>
            <person name="Goeker M."/>
        </authorList>
    </citation>
    <scope>NUCLEOTIDE SEQUENCE [LARGE SCALE GENOMIC DNA]</scope>
    <source>
        <strain evidence="1 2">DSM 23494</strain>
    </source>
</reference>
<name>A0ABU0ALM4_9BACI</name>
<dbReference type="EMBL" id="JAUSUB010000016">
    <property type="protein sequence ID" value="MDQ0271641.1"/>
    <property type="molecule type" value="Genomic_DNA"/>
</dbReference>